<keyword evidence="1" id="KW-0472">Membrane</keyword>
<feature type="transmembrane region" description="Helical" evidence="1">
    <location>
        <begin position="130"/>
        <end position="148"/>
    </location>
</feature>
<keyword evidence="1" id="KW-0812">Transmembrane</keyword>
<sequence>MLPGLSDTMMLLIIGIQALKVASAVLIPVLAINIALGSFSTLLMMHRRELSDRVEICAAMLQGAFAAAGVIIVIGVTSRIVFGAEVGAQSLTFLLLCVARPFFVIWNIYHREILYRDNRHRVFQSLTTRAVGLYIVITWASLSLATMLDWYPSILLLLSGVYISQAFTALYIYRHTFLADRLSWREIGTILRRAMTIWPGRVLGLRVALYNSVTNVLEFGFLAIAGWIIEVRVESIAIIYYPLFNMFELASAFALGISRVCTERRIVKEPMPPQLLLTVIFGLYAIVFVPLYIGLATLMSDVFGVVSPVLISFAVAYVFFDGIQLILRSKMLAQESGGRLLHISFIAYLIGLAGLLATWAVPAPGNVALLYLALILPLVVATGFLSNEKGRRSRLYGTS</sequence>
<reference evidence="2" key="1">
    <citation type="journal article" date="2016" name="Int. J. Mol. Sci.">
        <title>Comparative genomics of the extreme acidophile Acidithiobacillus thiooxidans reveals intraspecific divergence and niche adaptation.</title>
        <authorList>
            <person name="Zhang X."/>
            <person name="Feng X."/>
            <person name="Tao J."/>
            <person name="Ma L."/>
            <person name="Xiao Y."/>
            <person name="Liang Y."/>
            <person name="Liu X."/>
            <person name="Yin H."/>
        </authorList>
    </citation>
    <scope>NUCLEOTIDE SEQUENCE [LARGE SCALE GENOMIC DNA]</scope>
    <source>
        <strain evidence="2">DXS-W</strain>
    </source>
</reference>
<feature type="transmembrane region" description="Helical" evidence="1">
    <location>
        <begin position="56"/>
        <end position="82"/>
    </location>
</feature>
<evidence type="ECO:0000313" key="2">
    <source>
        <dbReference type="EMBL" id="OCX72608.1"/>
    </source>
</evidence>
<organism evidence="2 3">
    <name type="scientific">Acidithiobacillus thiooxidans</name>
    <name type="common">Thiobacillus thiooxidans</name>
    <dbReference type="NCBI Taxonomy" id="930"/>
    <lineage>
        <taxon>Bacteria</taxon>
        <taxon>Pseudomonadati</taxon>
        <taxon>Pseudomonadota</taxon>
        <taxon>Acidithiobacillia</taxon>
        <taxon>Acidithiobacillales</taxon>
        <taxon>Acidithiobacillaceae</taxon>
        <taxon>Acidithiobacillus</taxon>
    </lineage>
</organism>
<feature type="transmembrane region" description="Helical" evidence="1">
    <location>
        <begin position="235"/>
        <end position="255"/>
    </location>
</feature>
<name>A0A1C2J9U3_ACITH</name>
<feature type="transmembrane region" description="Helical" evidence="1">
    <location>
        <begin position="154"/>
        <end position="173"/>
    </location>
</feature>
<feature type="transmembrane region" description="Helical" evidence="1">
    <location>
        <begin position="275"/>
        <end position="296"/>
    </location>
</feature>
<feature type="transmembrane region" description="Helical" evidence="1">
    <location>
        <begin position="207"/>
        <end position="229"/>
    </location>
</feature>
<evidence type="ECO:0000256" key="1">
    <source>
        <dbReference type="SAM" id="Phobius"/>
    </source>
</evidence>
<feature type="transmembrane region" description="Helical" evidence="1">
    <location>
        <begin position="340"/>
        <end position="361"/>
    </location>
</feature>
<feature type="transmembrane region" description="Helical" evidence="1">
    <location>
        <begin position="302"/>
        <end position="320"/>
    </location>
</feature>
<dbReference type="Proteomes" id="UP000095008">
    <property type="component" value="Unassembled WGS sequence"/>
</dbReference>
<protein>
    <submittedName>
        <fullName evidence="2">Uncharacterized protein</fullName>
    </submittedName>
</protein>
<dbReference type="AlphaFoldDB" id="A0A1C2J9U3"/>
<feature type="transmembrane region" description="Helical" evidence="1">
    <location>
        <begin position="88"/>
        <end position="109"/>
    </location>
</feature>
<feature type="transmembrane region" description="Helical" evidence="1">
    <location>
        <begin position="367"/>
        <end position="385"/>
    </location>
</feature>
<keyword evidence="3" id="KW-1185">Reference proteome</keyword>
<dbReference type="EMBL" id="LWRY01000106">
    <property type="protein sequence ID" value="OCX72608.1"/>
    <property type="molecule type" value="Genomic_DNA"/>
</dbReference>
<accession>A0A1C2J9U3</accession>
<evidence type="ECO:0000313" key="3">
    <source>
        <dbReference type="Proteomes" id="UP000095008"/>
    </source>
</evidence>
<proteinExistence type="predicted"/>
<gene>
    <name evidence="2" type="ORF">A6M23_09530</name>
</gene>
<keyword evidence="1" id="KW-1133">Transmembrane helix</keyword>
<feature type="transmembrane region" description="Helical" evidence="1">
    <location>
        <begin position="12"/>
        <end position="36"/>
    </location>
</feature>
<comment type="caution">
    <text evidence="2">The sequence shown here is derived from an EMBL/GenBank/DDBJ whole genome shotgun (WGS) entry which is preliminary data.</text>
</comment>